<evidence type="ECO:0000259" key="12">
    <source>
        <dbReference type="Pfam" id="PF00149"/>
    </source>
</evidence>
<feature type="binding site" evidence="9">
    <location>
        <position position="167"/>
    </location>
    <ligand>
        <name>Zn(2+)</name>
        <dbReference type="ChEBI" id="CHEBI:29105"/>
        <label>1</label>
    </ligand>
</feature>
<feature type="disulfide bond" evidence="10">
    <location>
        <begin position="79"/>
        <end position="90"/>
    </location>
</feature>
<feature type="non-terminal residue" evidence="14">
    <location>
        <position position="584"/>
    </location>
</feature>
<feature type="disulfide bond" evidence="10">
    <location>
        <begin position="354"/>
        <end position="402"/>
    </location>
</feature>
<keyword evidence="5 11" id="KW-0732">Signal</keyword>
<evidence type="ECO:0000259" key="13">
    <source>
        <dbReference type="Pfam" id="PF19272"/>
    </source>
</evidence>
<evidence type="ECO:0000256" key="2">
    <source>
        <dbReference type="ARBA" id="ARBA00008234"/>
    </source>
</evidence>
<feature type="binding site" evidence="9">
    <location>
        <position position="245"/>
    </location>
    <ligand>
        <name>Zn(2+)</name>
        <dbReference type="ChEBI" id="CHEBI:29105"/>
        <label>1</label>
    </ligand>
</feature>
<feature type="disulfide bond" evidence="10">
    <location>
        <begin position="191"/>
        <end position="216"/>
    </location>
</feature>
<comment type="similarity">
    <text evidence="2">Belongs to the acid sphingomyelinase family.</text>
</comment>
<dbReference type="PANTHER" id="PTHR10340:SF54">
    <property type="entry name" value="SPHINGOMYELIN PHOSPHODIESTERASE 2"/>
    <property type="match status" value="1"/>
</dbReference>
<name>A0AAV5TDM8_9BILA</name>
<sequence>RIMLLIVLLCIIPTTISHGIPNMAARFFTRSQVRAQRLVGILAENANYYIRKLNVRVVNHLLSEDEKEHNINEFLTLECIRLDLWEPYVCKGMVDVFASELYFVAKRVNYTPEEVCGVFLNDCDPPVNPMQVLWKLQISGNKPAVKPWPLIDAPNKTMRVLQLSDIHVDRDYAEGSEADCLDGGPTIGLCCRNYPVTSSNKTIKSPAGKWGSLHHCDIPYRTFEQAMRHISETHKDLDYIIITGDLVSHDMWNFSEQLTKGTIANVTQILIKNFPNIPIYETVGNHEGVPSDAMASHNMDEYATRGPSWLYNVLADAWGRWISPESIKTVRYRASYVEYPSPGLKLISVNSIYCSKINFYIYINQTDPDDTLTWLISELLDSEAKGEKVHIISHIPAGLDVCLKGWSHNFYEIVNRFESTIAAQFFGHTHLDHFEVYYADSNSAGRATHMNFIAPSITTANYVNPSYRIYTIDGGYDGASYTVLDAETYATDIDIANANDEEPKWALEYSAKAAYGLSDLSPSSWADLISRLAVDDELFTKFHRYMFRSTHEENCVNEPECRQRYICSMKTAKSFEEDIFCPGS</sequence>
<evidence type="ECO:0000256" key="7">
    <source>
        <dbReference type="ARBA" id="ARBA00022833"/>
    </source>
</evidence>
<dbReference type="GO" id="GO:0046872">
    <property type="term" value="F:metal ion binding"/>
    <property type="evidence" value="ECO:0007669"/>
    <property type="project" value="UniProtKB-KW"/>
</dbReference>
<feature type="domain" description="Calcineurin-like phosphoesterase" evidence="12">
    <location>
        <begin position="158"/>
        <end position="430"/>
    </location>
</feature>
<accession>A0AAV5TDM8</accession>
<protein>
    <recommendedName>
        <fullName evidence="16">Sphingomyelin phosphodiesterase</fullName>
    </recommendedName>
</protein>
<comment type="subcellular location">
    <subcellularLocation>
        <location evidence="1">Secreted</location>
    </subcellularLocation>
</comment>
<evidence type="ECO:0000313" key="15">
    <source>
        <dbReference type="Proteomes" id="UP001432027"/>
    </source>
</evidence>
<comment type="caution">
    <text evidence="14">The sequence shown here is derived from an EMBL/GenBank/DDBJ whole genome shotgun (WGS) entry which is preliminary data.</text>
</comment>
<dbReference type="InterPro" id="IPR011160">
    <property type="entry name" value="Sphingomy_PDE"/>
</dbReference>
<keyword evidence="6" id="KW-0378">Hydrolase</keyword>
<comment type="cofactor">
    <cofactor evidence="9">
        <name>Zn(2+)</name>
        <dbReference type="ChEBI" id="CHEBI:29105"/>
    </cofactor>
    <text evidence="9">Binds 2 Zn(2+) ions per subunit.</text>
</comment>
<gene>
    <name evidence="14" type="ORF">PENTCL1PPCAC_14358</name>
</gene>
<feature type="binding site" evidence="9">
    <location>
        <position position="285"/>
    </location>
    <ligand>
        <name>Zn(2+)</name>
        <dbReference type="ChEBI" id="CHEBI:29105"/>
        <label>2</label>
    </ligand>
</feature>
<dbReference type="AlphaFoldDB" id="A0AAV5TDM8"/>
<dbReference type="Pfam" id="PF19272">
    <property type="entry name" value="ASMase_C"/>
    <property type="match status" value="1"/>
</dbReference>
<evidence type="ECO:0000256" key="9">
    <source>
        <dbReference type="PIRSR" id="PIRSR000948-1"/>
    </source>
</evidence>
<feature type="non-terminal residue" evidence="14">
    <location>
        <position position="1"/>
    </location>
</feature>
<dbReference type="InterPro" id="IPR029052">
    <property type="entry name" value="Metallo-depent_PP-like"/>
</dbReference>
<organism evidence="14 15">
    <name type="scientific">Pristionchus entomophagus</name>
    <dbReference type="NCBI Taxonomy" id="358040"/>
    <lineage>
        <taxon>Eukaryota</taxon>
        <taxon>Metazoa</taxon>
        <taxon>Ecdysozoa</taxon>
        <taxon>Nematoda</taxon>
        <taxon>Chromadorea</taxon>
        <taxon>Rhabditida</taxon>
        <taxon>Rhabditina</taxon>
        <taxon>Diplogasteromorpha</taxon>
        <taxon>Diplogasteroidea</taxon>
        <taxon>Neodiplogasteridae</taxon>
        <taxon>Pristionchus</taxon>
    </lineage>
</organism>
<feature type="binding site" evidence="9">
    <location>
        <position position="394"/>
    </location>
    <ligand>
        <name>Zn(2+)</name>
        <dbReference type="ChEBI" id="CHEBI:29105"/>
        <label>2</label>
    </ligand>
</feature>
<evidence type="ECO:0000256" key="6">
    <source>
        <dbReference type="ARBA" id="ARBA00022801"/>
    </source>
</evidence>
<reference evidence="14" key="1">
    <citation type="submission" date="2023-10" db="EMBL/GenBank/DDBJ databases">
        <title>Genome assembly of Pristionchus species.</title>
        <authorList>
            <person name="Yoshida K."/>
            <person name="Sommer R.J."/>
        </authorList>
    </citation>
    <scope>NUCLEOTIDE SEQUENCE</scope>
    <source>
        <strain evidence="14">RS0144</strain>
    </source>
</reference>
<dbReference type="PANTHER" id="PTHR10340">
    <property type="entry name" value="SPHINGOMYELIN PHOSPHODIESTERASE"/>
    <property type="match status" value="1"/>
</dbReference>
<keyword evidence="10" id="KW-1015">Disulfide bond</keyword>
<feature type="signal peptide" evidence="11">
    <location>
        <begin position="1"/>
        <end position="17"/>
    </location>
</feature>
<feature type="binding site" evidence="9">
    <location>
        <position position="428"/>
    </location>
    <ligand>
        <name>Zn(2+)</name>
        <dbReference type="ChEBI" id="CHEBI:29105"/>
        <label>2</label>
    </ligand>
</feature>
<feature type="domain" description="Sphingomyelin phosphodiesterase C-terminal" evidence="13">
    <location>
        <begin position="457"/>
        <end position="570"/>
    </location>
</feature>
<evidence type="ECO:0000313" key="14">
    <source>
        <dbReference type="EMBL" id="GMS92183.1"/>
    </source>
</evidence>
<keyword evidence="4 9" id="KW-0479">Metal-binding</keyword>
<keyword evidence="8" id="KW-0325">Glycoprotein</keyword>
<proteinExistence type="inferred from homology"/>
<dbReference type="GO" id="GO:0005615">
    <property type="term" value="C:extracellular space"/>
    <property type="evidence" value="ECO:0007669"/>
    <property type="project" value="TreeGrafter"/>
</dbReference>
<dbReference type="EMBL" id="BTSX01000004">
    <property type="protein sequence ID" value="GMS92183.1"/>
    <property type="molecule type" value="Genomic_DNA"/>
</dbReference>
<keyword evidence="3" id="KW-0964">Secreted</keyword>
<dbReference type="InterPro" id="IPR004843">
    <property type="entry name" value="Calcineurin-like_PHP"/>
</dbReference>
<feature type="binding site" evidence="9">
    <location>
        <position position="430"/>
    </location>
    <ligand>
        <name>Zn(2+)</name>
        <dbReference type="ChEBI" id="CHEBI:29105"/>
        <label>1</label>
    </ligand>
</feature>
<dbReference type="InterPro" id="IPR041805">
    <property type="entry name" value="ASMase/PPN1_MPP"/>
</dbReference>
<dbReference type="SUPFAM" id="SSF56300">
    <property type="entry name" value="Metallo-dependent phosphatases"/>
    <property type="match status" value="1"/>
</dbReference>
<dbReference type="GO" id="GO:0005764">
    <property type="term" value="C:lysosome"/>
    <property type="evidence" value="ECO:0007669"/>
    <property type="project" value="TreeGrafter"/>
</dbReference>
<feature type="binding site" evidence="9">
    <location>
        <position position="245"/>
    </location>
    <ligand>
        <name>Zn(2+)</name>
        <dbReference type="ChEBI" id="CHEBI:29105"/>
        <label>2</label>
    </ligand>
</feature>
<evidence type="ECO:0000256" key="3">
    <source>
        <dbReference type="ARBA" id="ARBA00022525"/>
    </source>
</evidence>
<dbReference type="InterPro" id="IPR045473">
    <property type="entry name" value="ASM_C"/>
</dbReference>
<feature type="disulfide bond" evidence="10">
    <location>
        <begin position="180"/>
        <end position="190"/>
    </location>
</feature>
<dbReference type="GO" id="GO:0061750">
    <property type="term" value="F:acid sphingomyelin phosphodiesterase activity"/>
    <property type="evidence" value="ECO:0007669"/>
    <property type="project" value="TreeGrafter"/>
</dbReference>
<evidence type="ECO:0000256" key="10">
    <source>
        <dbReference type="PIRSR" id="PIRSR000948-2"/>
    </source>
</evidence>
<evidence type="ECO:0000256" key="4">
    <source>
        <dbReference type="ARBA" id="ARBA00022723"/>
    </source>
</evidence>
<dbReference type="Gene3D" id="3.60.21.10">
    <property type="match status" value="1"/>
</dbReference>
<evidence type="ECO:0008006" key="16">
    <source>
        <dbReference type="Google" id="ProtNLM"/>
    </source>
</evidence>
<feature type="chain" id="PRO_5043921547" description="Sphingomyelin phosphodiesterase" evidence="11">
    <location>
        <begin position="18"/>
        <end position="584"/>
    </location>
</feature>
<dbReference type="Proteomes" id="UP001432027">
    <property type="component" value="Unassembled WGS sequence"/>
</dbReference>
<feature type="binding site" evidence="9">
    <location>
        <position position="165"/>
    </location>
    <ligand>
        <name>Zn(2+)</name>
        <dbReference type="ChEBI" id="CHEBI:29105"/>
        <label>1</label>
    </ligand>
</feature>
<dbReference type="CDD" id="cd00842">
    <property type="entry name" value="MPP_ASMase"/>
    <property type="match status" value="1"/>
</dbReference>
<dbReference type="GO" id="GO:0046513">
    <property type="term" value="P:ceramide biosynthetic process"/>
    <property type="evidence" value="ECO:0007669"/>
    <property type="project" value="TreeGrafter"/>
</dbReference>
<evidence type="ECO:0000256" key="1">
    <source>
        <dbReference type="ARBA" id="ARBA00004613"/>
    </source>
</evidence>
<dbReference type="GO" id="GO:0016020">
    <property type="term" value="C:membrane"/>
    <property type="evidence" value="ECO:0007669"/>
    <property type="project" value="GOC"/>
</dbReference>
<evidence type="ECO:0000256" key="5">
    <source>
        <dbReference type="ARBA" id="ARBA00022729"/>
    </source>
</evidence>
<evidence type="ECO:0000256" key="11">
    <source>
        <dbReference type="SAM" id="SignalP"/>
    </source>
</evidence>
<evidence type="ECO:0000256" key="8">
    <source>
        <dbReference type="ARBA" id="ARBA00023180"/>
    </source>
</evidence>
<dbReference type="GO" id="GO:0006685">
    <property type="term" value="P:sphingomyelin catabolic process"/>
    <property type="evidence" value="ECO:0007669"/>
    <property type="project" value="InterPro"/>
</dbReference>
<dbReference type="Pfam" id="PF00149">
    <property type="entry name" value="Metallophos"/>
    <property type="match status" value="1"/>
</dbReference>
<dbReference type="PIRSF" id="PIRSF000948">
    <property type="entry name" value="Sphingomy_PDE"/>
    <property type="match status" value="1"/>
</dbReference>
<keyword evidence="7 9" id="KW-0862">Zinc</keyword>
<keyword evidence="15" id="KW-1185">Reference proteome</keyword>